<keyword evidence="2" id="KW-1185">Reference proteome</keyword>
<dbReference type="Proteomes" id="UP001180825">
    <property type="component" value="Unassembled WGS sequence"/>
</dbReference>
<comment type="caution">
    <text evidence="1">The sequence shown here is derived from an EMBL/GenBank/DDBJ whole genome shotgun (WGS) entry which is preliminary data.</text>
</comment>
<dbReference type="Pfam" id="PF20388">
    <property type="entry name" value="DUF6683"/>
    <property type="match status" value="1"/>
</dbReference>
<protein>
    <submittedName>
        <fullName evidence="1">Uncharacterized protein</fullName>
    </submittedName>
</protein>
<evidence type="ECO:0000313" key="1">
    <source>
        <dbReference type="EMBL" id="MDR7333411.1"/>
    </source>
</evidence>
<evidence type="ECO:0000313" key="2">
    <source>
        <dbReference type="Proteomes" id="UP001180825"/>
    </source>
</evidence>
<dbReference type="InterPro" id="IPR046505">
    <property type="entry name" value="DUF6683"/>
</dbReference>
<dbReference type="RefSeq" id="WP_310328960.1">
    <property type="nucleotide sequence ID" value="NZ_JAVDXV010000004.1"/>
</dbReference>
<dbReference type="EMBL" id="JAVDXV010000004">
    <property type="protein sequence ID" value="MDR7333411.1"/>
    <property type="molecule type" value="Genomic_DNA"/>
</dbReference>
<proteinExistence type="predicted"/>
<name>A0ABU2A883_9BURK</name>
<sequence length="242" mass="26267">MTRFKQATLAVAVGTCGVHGLAQGFVNVYEIPHNVSINVIANQRYHENINKTLHHWDNQPLKDRYKRPGSLPLAQSNGQGIAVMTQGLPREQAAAGGAAYRQALGFHEQVIRKFGLPSGDLGVALASSIAGAWMAYNNQPFPDQYFVPLVTQMRERLASSAALQSLSDGDRTTTYESLAVTGMMLASSQITWQRNPRAPGADALRERMRTQGGETLTRMLQVPPDQVAIGPQGLISQASATR</sequence>
<gene>
    <name evidence="1" type="ORF">J2X21_002545</name>
</gene>
<organism evidence="1 2">
    <name type="scientific">Roseateles asaccharophilus</name>
    <dbReference type="NCBI Taxonomy" id="582607"/>
    <lineage>
        <taxon>Bacteria</taxon>
        <taxon>Pseudomonadati</taxon>
        <taxon>Pseudomonadota</taxon>
        <taxon>Betaproteobacteria</taxon>
        <taxon>Burkholderiales</taxon>
        <taxon>Sphaerotilaceae</taxon>
        <taxon>Roseateles</taxon>
    </lineage>
</organism>
<reference evidence="1 2" key="1">
    <citation type="submission" date="2023-07" db="EMBL/GenBank/DDBJ databases">
        <title>Sorghum-associated microbial communities from plants grown in Nebraska, USA.</title>
        <authorList>
            <person name="Schachtman D."/>
        </authorList>
    </citation>
    <scope>NUCLEOTIDE SEQUENCE [LARGE SCALE GENOMIC DNA]</scope>
    <source>
        <strain evidence="1 2">BE316</strain>
    </source>
</reference>
<accession>A0ABU2A883</accession>